<sequence length="552" mass="62286">MTSNEGNVQGKRYDASSELLIGPESERIKLSEIANDPIFAQCQKVPTYSKALTSTEEEALARRCSVYELQKKVKETVDDRKLASELRTRLLTWVVEGVPEHADTFRRKRKRKQNEQTSDVTENESDDTLENATSHEVEPIRGLQSLQKVQDSVPNAFKFMANPALASAYHQQGGRSDGSAIVAPTPTHLLKNIEYPSSVIEAVSERQTSDGKESRPFILEISIYSRPPRGMWAKEKFDRIVRSVPDSGYHLEEEKEFEDNSHWQDGERFEIPERTKRGPQSMFGRSGPYESLQLAQKIEIRSDATLKDLRDGFYCRMDDIPESVNESEKFKAWNKQVAVGDLSSAAPQMHQYTGQKRRTDSCFLIEDVLYSEYAGQDAYALLLSTHFSKPNEDGAPPRASASGQRMEDVKMDSLELCTGKLYWLLHQGSCEHVWVIDVMRLAREEECKRPNSESVTTFLRNDSAVNPIVRWSRPVKREEAFLFGPCQICDKRPSDMIVAGGGRFRPLNGKETCKGLGDDNVGVCEYCWYTLNGDKVEIAGAGGEGWSVIPLT</sequence>
<evidence type="ECO:0000313" key="8">
    <source>
        <dbReference type="EMBL" id="PWN35069.1"/>
    </source>
</evidence>
<dbReference type="Proteomes" id="UP000245771">
    <property type="component" value="Unassembled WGS sequence"/>
</dbReference>
<dbReference type="RefSeq" id="XP_025355371.1">
    <property type="nucleotide sequence ID" value="XM_025498652.1"/>
</dbReference>
<organism evidence="8 9">
    <name type="scientific">Meira miltonrushii</name>
    <dbReference type="NCBI Taxonomy" id="1280837"/>
    <lineage>
        <taxon>Eukaryota</taxon>
        <taxon>Fungi</taxon>
        <taxon>Dikarya</taxon>
        <taxon>Basidiomycota</taxon>
        <taxon>Ustilaginomycotina</taxon>
        <taxon>Exobasidiomycetes</taxon>
        <taxon>Exobasidiales</taxon>
        <taxon>Brachybasidiaceae</taxon>
        <taxon>Meira</taxon>
    </lineage>
</organism>
<dbReference type="InParanoid" id="A0A316VBR4"/>
<dbReference type="GO" id="GO:0003681">
    <property type="term" value="F:bent DNA binding"/>
    <property type="evidence" value="ECO:0007669"/>
    <property type="project" value="TreeGrafter"/>
</dbReference>
<dbReference type="EMBL" id="KZ819603">
    <property type="protein sequence ID" value="PWN35069.1"/>
    <property type="molecule type" value="Genomic_DNA"/>
</dbReference>
<name>A0A316VBR4_9BASI</name>
<keyword evidence="4" id="KW-0238">DNA-binding</keyword>
<comment type="similarity">
    <text evidence="2">Belongs to the SNAPC3/SRD2 family.</text>
</comment>
<evidence type="ECO:0000256" key="3">
    <source>
        <dbReference type="ARBA" id="ARBA00023015"/>
    </source>
</evidence>
<dbReference type="PANTHER" id="PTHR13421:SF16">
    <property type="entry name" value="SNRNA-ACTIVATING PROTEIN COMPLEX SUBUNIT 3"/>
    <property type="match status" value="1"/>
</dbReference>
<keyword evidence="3" id="KW-0805">Transcription regulation</keyword>
<evidence type="ECO:0000256" key="6">
    <source>
        <dbReference type="ARBA" id="ARBA00023242"/>
    </source>
</evidence>
<dbReference type="GO" id="GO:0042796">
    <property type="term" value="P:snRNA transcription by RNA polymerase III"/>
    <property type="evidence" value="ECO:0007669"/>
    <property type="project" value="TreeGrafter"/>
</dbReference>
<dbReference type="GO" id="GO:0005634">
    <property type="term" value="C:nucleus"/>
    <property type="evidence" value="ECO:0007669"/>
    <property type="project" value="UniProtKB-SubCell"/>
</dbReference>
<dbReference type="GO" id="GO:0001006">
    <property type="term" value="F:RNA polymerase III type 3 promoter sequence-specific DNA binding"/>
    <property type="evidence" value="ECO:0007669"/>
    <property type="project" value="TreeGrafter"/>
</dbReference>
<evidence type="ECO:0008006" key="10">
    <source>
        <dbReference type="Google" id="ProtNLM"/>
    </source>
</evidence>
<keyword evidence="9" id="KW-1185">Reference proteome</keyword>
<keyword evidence="5" id="KW-0804">Transcription</keyword>
<comment type="subcellular location">
    <subcellularLocation>
        <location evidence="1">Nucleus</location>
    </subcellularLocation>
</comment>
<gene>
    <name evidence="8" type="ORF">FA14DRAFT_160389</name>
</gene>
<dbReference type="PANTHER" id="PTHR13421">
    <property type="entry name" value="SNRNA-ACTIVATING PROTEIN COMPLEX SUBUNIT 3"/>
    <property type="match status" value="1"/>
</dbReference>
<proteinExistence type="inferred from homology"/>
<accession>A0A316VBR4</accession>
<dbReference type="OrthoDB" id="3437960at2759"/>
<dbReference type="GO" id="GO:0001046">
    <property type="term" value="F:core promoter sequence-specific DNA binding"/>
    <property type="evidence" value="ECO:0007669"/>
    <property type="project" value="TreeGrafter"/>
</dbReference>
<dbReference type="STRING" id="1280837.A0A316VBR4"/>
<dbReference type="Pfam" id="PF12251">
    <property type="entry name" value="SNAPC3"/>
    <property type="match status" value="1"/>
</dbReference>
<evidence type="ECO:0000256" key="2">
    <source>
        <dbReference type="ARBA" id="ARBA00010410"/>
    </source>
</evidence>
<evidence type="ECO:0000256" key="5">
    <source>
        <dbReference type="ARBA" id="ARBA00023163"/>
    </source>
</evidence>
<evidence type="ECO:0000256" key="1">
    <source>
        <dbReference type="ARBA" id="ARBA00004123"/>
    </source>
</evidence>
<protein>
    <recommendedName>
        <fullName evidence="10">snRNA-activating protein complex subunit 3</fullName>
    </recommendedName>
</protein>
<dbReference type="GO" id="GO:0000978">
    <property type="term" value="F:RNA polymerase II cis-regulatory region sequence-specific DNA binding"/>
    <property type="evidence" value="ECO:0007669"/>
    <property type="project" value="TreeGrafter"/>
</dbReference>
<feature type="region of interest" description="Disordered" evidence="7">
    <location>
        <begin position="103"/>
        <end position="141"/>
    </location>
</feature>
<dbReference type="GO" id="GO:0042795">
    <property type="term" value="P:snRNA transcription by RNA polymerase II"/>
    <property type="evidence" value="ECO:0007669"/>
    <property type="project" value="TreeGrafter"/>
</dbReference>
<keyword evidence="6" id="KW-0539">Nucleus</keyword>
<reference evidence="8 9" key="1">
    <citation type="journal article" date="2018" name="Mol. Biol. Evol.">
        <title>Broad Genomic Sampling Reveals a Smut Pathogenic Ancestry of the Fungal Clade Ustilaginomycotina.</title>
        <authorList>
            <person name="Kijpornyongpan T."/>
            <person name="Mondo S.J."/>
            <person name="Barry K."/>
            <person name="Sandor L."/>
            <person name="Lee J."/>
            <person name="Lipzen A."/>
            <person name="Pangilinan J."/>
            <person name="LaButti K."/>
            <person name="Hainaut M."/>
            <person name="Henrissat B."/>
            <person name="Grigoriev I.V."/>
            <person name="Spatafora J.W."/>
            <person name="Aime M.C."/>
        </authorList>
    </citation>
    <scope>NUCLEOTIDE SEQUENCE [LARGE SCALE GENOMIC DNA]</scope>
    <source>
        <strain evidence="8 9">MCA 3882</strain>
    </source>
</reference>
<dbReference type="InterPro" id="IPR022042">
    <property type="entry name" value="snRNA-activating_su3"/>
</dbReference>
<dbReference type="GeneID" id="37020433"/>
<dbReference type="AlphaFoldDB" id="A0A316VBR4"/>
<evidence type="ECO:0000256" key="4">
    <source>
        <dbReference type="ARBA" id="ARBA00023125"/>
    </source>
</evidence>
<evidence type="ECO:0000256" key="7">
    <source>
        <dbReference type="SAM" id="MobiDB-lite"/>
    </source>
</evidence>
<evidence type="ECO:0000313" key="9">
    <source>
        <dbReference type="Proteomes" id="UP000245771"/>
    </source>
</evidence>
<dbReference type="GO" id="GO:0019185">
    <property type="term" value="C:snRNA-activating protein complex"/>
    <property type="evidence" value="ECO:0007669"/>
    <property type="project" value="TreeGrafter"/>
</dbReference>